<dbReference type="EMBL" id="ML004504">
    <property type="protein sequence ID" value="RKP29178.1"/>
    <property type="molecule type" value="Genomic_DNA"/>
</dbReference>
<dbReference type="PANTHER" id="PTHR31686">
    <property type="match status" value="1"/>
</dbReference>
<dbReference type="InterPro" id="IPR051629">
    <property type="entry name" value="Sulfite_efflux_TDT"/>
</dbReference>
<keyword evidence="6 8" id="KW-1133">Transmembrane helix</keyword>
<feature type="transmembrane region" description="Helical" evidence="8">
    <location>
        <begin position="384"/>
        <end position="408"/>
    </location>
</feature>
<feature type="transmembrane region" description="Helical" evidence="8">
    <location>
        <begin position="357"/>
        <end position="378"/>
    </location>
</feature>
<feature type="transmembrane region" description="Helical" evidence="8">
    <location>
        <begin position="189"/>
        <end position="214"/>
    </location>
</feature>
<dbReference type="Gene3D" id="1.50.10.150">
    <property type="entry name" value="Voltage-dependent anion channel"/>
    <property type="match status" value="1"/>
</dbReference>
<evidence type="ECO:0000313" key="9">
    <source>
        <dbReference type="EMBL" id="RKP29178.1"/>
    </source>
</evidence>
<reference evidence="10" key="1">
    <citation type="journal article" date="2018" name="Nat. Microbiol.">
        <title>Leveraging single-cell genomics to expand the fungal tree of life.</title>
        <authorList>
            <person name="Ahrendt S.R."/>
            <person name="Quandt C.A."/>
            <person name="Ciobanu D."/>
            <person name="Clum A."/>
            <person name="Salamov A."/>
            <person name="Andreopoulos B."/>
            <person name="Cheng J.F."/>
            <person name="Woyke T."/>
            <person name="Pelin A."/>
            <person name="Henrissat B."/>
            <person name="Reynolds N.K."/>
            <person name="Benny G.L."/>
            <person name="Smith M.E."/>
            <person name="James T.Y."/>
            <person name="Grigoriev I.V."/>
        </authorList>
    </citation>
    <scope>NUCLEOTIDE SEQUENCE [LARGE SCALE GENOMIC DNA]</scope>
    <source>
        <strain evidence="10">Baker2002</strain>
    </source>
</reference>
<feature type="transmembrane region" description="Helical" evidence="8">
    <location>
        <begin position="12"/>
        <end position="37"/>
    </location>
</feature>
<dbReference type="InterPro" id="IPR004695">
    <property type="entry name" value="SLAC1/Mae1/Ssu1/TehA"/>
</dbReference>
<evidence type="ECO:0000256" key="3">
    <source>
        <dbReference type="ARBA" id="ARBA00022448"/>
    </source>
</evidence>
<dbReference type="PANTHER" id="PTHR31686:SF1">
    <property type="entry name" value="SULFITE EFFLUX PUMP SSU1"/>
    <property type="match status" value="1"/>
</dbReference>
<dbReference type="AlphaFoldDB" id="A0A4P9Z9D1"/>
<evidence type="ECO:0000256" key="7">
    <source>
        <dbReference type="ARBA" id="ARBA00023136"/>
    </source>
</evidence>
<feature type="transmembrane region" description="Helical" evidence="8">
    <location>
        <begin position="226"/>
        <end position="246"/>
    </location>
</feature>
<sequence length="427" mass="47128">MLKLREHIDARLISGFTPAYYASVMGTGISANILYNFAFPAHWLRVCGVIFAVVSLTFFLVLLALFVVALARNRDLFFRMHCDTAMAPFVGCFVMGFTSLVMFLNAVAGEQWPTTLWVLWWVCTVLSFYAGFLTFFLSTIGKNRKSTNILDASKISMLFLLPVVTLTVASSCGELVTPNLHTTQQKITTMVVSLVMCAIAVVLAFIVVLVNFWRLFVHKIPNTAQVLTLFLPIGFLGQGALAILLFGRNCVQLLMVHKDSVASSTYLSFLGIAGPPTAADASNVYLMMCTGIMTVCAVNALTLISFGYFFTFIALTSTFSKMAPFAKNPNPALVYAPADSSTHQRFYIGLLRFHRGFWSMTFPLGTMALANNQLYSLFNGFEAFRYIGAIYACLLFLITIICLCGVVYRTIVIAVDVFTSKPAKLEV</sequence>
<evidence type="ECO:0000256" key="6">
    <source>
        <dbReference type="ARBA" id="ARBA00022989"/>
    </source>
</evidence>
<evidence type="ECO:0000256" key="8">
    <source>
        <dbReference type="SAM" id="Phobius"/>
    </source>
</evidence>
<comment type="similarity">
    <text evidence="2">Belongs to the tellurite-resistance/dicarboxylate transporter (TDT) family.</text>
</comment>
<evidence type="ECO:0000256" key="4">
    <source>
        <dbReference type="ARBA" id="ARBA00022475"/>
    </source>
</evidence>
<feature type="transmembrane region" description="Helical" evidence="8">
    <location>
        <begin position="118"/>
        <end position="137"/>
    </location>
</feature>
<keyword evidence="3" id="KW-0813">Transport</keyword>
<dbReference type="InterPro" id="IPR038665">
    <property type="entry name" value="Voltage-dep_anion_channel_sf"/>
</dbReference>
<dbReference type="Proteomes" id="UP000268321">
    <property type="component" value="Unassembled WGS sequence"/>
</dbReference>
<keyword evidence="4" id="KW-1003">Cell membrane</keyword>
<proteinExistence type="inferred from homology"/>
<organism evidence="9 10">
    <name type="scientific">Metschnikowia bicuspidata</name>
    <dbReference type="NCBI Taxonomy" id="27322"/>
    <lineage>
        <taxon>Eukaryota</taxon>
        <taxon>Fungi</taxon>
        <taxon>Dikarya</taxon>
        <taxon>Ascomycota</taxon>
        <taxon>Saccharomycotina</taxon>
        <taxon>Pichiomycetes</taxon>
        <taxon>Metschnikowiaceae</taxon>
        <taxon>Metschnikowia</taxon>
    </lineage>
</organism>
<evidence type="ECO:0000313" key="10">
    <source>
        <dbReference type="Proteomes" id="UP000268321"/>
    </source>
</evidence>
<dbReference type="GO" id="GO:0000319">
    <property type="term" value="F:sulfite transmembrane transporter activity"/>
    <property type="evidence" value="ECO:0007669"/>
    <property type="project" value="TreeGrafter"/>
</dbReference>
<keyword evidence="7 8" id="KW-0472">Membrane</keyword>
<feature type="transmembrane region" description="Helical" evidence="8">
    <location>
        <begin position="284"/>
        <end position="315"/>
    </location>
</feature>
<gene>
    <name evidence="9" type="ORF">METBISCDRAFT_19234</name>
</gene>
<accession>A0A4P9Z9D1</accession>
<name>A0A4P9Z9D1_9ASCO</name>
<feature type="transmembrane region" description="Helical" evidence="8">
    <location>
        <begin position="43"/>
        <end position="71"/>
    </location>
</feature>
<dbReference type="OrthoDB" id="1099at2759"/>
<evidence type="ECO:0000256" key="2">
    <source>
        <dbReference type="ARBA" id="ARBA00008566"/>
    </source>
</evidence>
<protein>
    <submittedName>
        <fullName evidence="9">C4-dicarboxylate transporter/malic acid transport protein</fullName>
    </submittedName>
</protein>
<dbReference type="GO" id="GO:0005886">
    <property type="term" value="C:plasma membrane"/>
    <property type="evidence" value="ECO:0007669"/>
    <property type="project" value="UniProtKB-SubCell"/>
</dbReference>
<dbReference type="Pfam" id="PF03595">
    <property type="entry name" value="SLAC1"/>
    <property type="match status" value="1"/>
</dbReference>
<keyword evidence="5 8" id="KW-0812">Transmembrane</keyword>
<evidence type="ECO:0000256" key="5">
    <source>
        <dbReference type="ARBA" id="ARBA00022692"/>
    </source>
</evidence>
<feature type="transmembrane region" description="Helical" evidence="8">
    <location>
        <begin position="83"/>
        <end position="106"/>
    </location>
</feature>
<evidence type="ECO:0000256" key="1">
    <source>
        <dbReference type="ARBA" id="ARBA00004651"/>
    </source>
</evidence>
<keyword evidence="10" id="KW-1185">Reference proteome</keyword>
<comment type="subcellular location">
    <subcellularLocation>
        <location evidence="1">Cell membrane</location>
        <topology evidence="1">Multi-pass membrane protein</topology>
    </subcellularLocation>
</comment>